<organism evidence="1 3">
    <name type="scientific">Faecalibaculum rodentium</name>
    <dbReference type="NCBI Taxonomy" id="1702221"/>
    <lineage>
        <taxon>Bacteria</taxon>
        <taxon>Bacillati</taxon>
        <taxon>Bacillota</taxon>
        <taxon>Erysipelotrichia</taxon>
        <taxon>Erysipelotrichales</taxon>
        <taxon>Erysipelotrichaceae</taxon>
        <taxon>Faecalibaculum</taxon>
    </lineage>
</organism>
<dbReference type="EMBL" id="CP011391">
    <property type="protein sequence ID" value="AMK53287.1"/>
    <property type="molecule type" value="Genomic_DNA"/>
</dbReference>
<dbReference type="EMBL" id="MPJZ01000050">
    <property type="protein sequence ID" value="OLU45512.1"/>
    <property type="molecule type" value="Genomic_DNA"/>
</dbReference>
<evidence type="ECO:0000313" key="2">
    <source>
        <dbReference type="EMBL" id="OLU45512.1"/>
    </source>
</evidence>
<evidence type="ECO:0000313" key="1">
    <source>
        <dbReference type="EMBL" id="AMK53287.1"/>
    </source>
</evidence>
<dbReference type="KEGG" id="fro:AALO17_01530"/>
<dbReference type="Proteomes" id="UP000069771">
    <property type="component" value="Chromosome"/>
</dbReference>
<evidence type="ECO:0000313" key="3">
    <source>
        <dbReference type="Proteomes" id="UP000069771"/>
    </source>
</evidence>
<reference evidence="1 3" key="1">
    <citation type="journal article" date="2016" name="Gut Pathog.">
        <title>Whole genome sequencing of "Faecalibaculum rodentium" ALO17, isolated from C57BL/6J laboratory mouse feces.</title>
        <authorList>
            <person name="Lim S."/>
            <person name="Chang D.H."/>
            <person name="Ahn S."/>
            <person name="Kim B.C."/>
        </authorList>
    </citation>
    <scope>NUCLEOTIDE SEQUENCE [LARGE SCALE GENOMIC DNA]</scope>
    <source>
        <strain evidence="1 3">Alo17</strain>
    </source>
</reference>
<dbReference type="Proteomes" id="UP000186758">
    <property type="component" value="Unassembled WGS sequence"/>
</dbReference>
<gene>
    <name evidence="1" type="ORF">AALO17_01530</name>
    <name evidence="2" type="ORF">BO223_05330</name>
</gene>
<name>A0A140DRL0_9FIRM</name>
<dbReference type="RefSeq" id="WP_067554252.1">
    <property type="nucleotide sequence ID" value="NZ_CAJTBG010000014.1"/>
</dbReference>
<proteinExistence type="predicted"/>
<accession>A0A140DRL0</accession>
<reference evidence="2 4" key="2">
    <citation type="submission" date="2016-11" db="EMBL/GenBank/DDBJ databases">
        <title>Description of two novel members of the family Erysipelotrichaceae: Ileibacterium lipovorans gen. nov., sp. nov. and Dubosiella newyorkensis, gen. nov., sp. nov.</title>
        <authorList>
            <person name="Cox L.M."/>
            <person name="Sohn J."/>
            <person name="Tyrrell K.L."/>
            <person name="Citron D.M."/>
            <person name="Lawson P.A."/>
            <person name="Patel N.B."/>
            <person name="Iizumi T."/>
            <person name="Perez-Perez G.I."/>
            <person name="Goldstein E.J."/>
            <person name="Blaser M.J."/>
        </authorList>
    </citation>
    <scope>NUCLEOTIDE SEQUENCE [LARGE SCALE GENOMIC DNA]</scope>
    <source>
        <strain evidence="2 4">NYU-BL-K8</strain>
    </source>
</reference>
<dbReference type="AlphaFoldDB" id="A0A140DRL0"/>
<sequence length="60" mass="6980">MDIYMILQLLANLCVIIEFVRPLVWSLLPCKISVTFQVSIIRNNKKHDQCSRSDRALDDC</sequence>
<evidence type="ECO:0000313" key="4">
    <source>
        <dbReference type="Proteomes" id="UP000186758"/>
    </source>
</evidence>
<keyword evidence="3" id="KW-1185">Reference proteome</keyword>
<protein>
    <submittedName>
        <fullName evidence="1">Uncharacterized protein</fullName>
    </submittedName>
</protein>
<dbReference type="GeneID" id="78477068"/>